<feature type="signal peptide" evidence="1">
    <location>
        <begin position="1"/>
        <end position="22"/>
    </location>
</feature>
<dbReference type="InParanoid" id="A0A7J8BN26"/>
<organism evidence="2 3">
    <name type="scientific">Molossus molossus</name>
    <name type="common">Pallas' mastiff bat</name>
    <name type="synonym">Vespertilio molossus</name>
    <dbReference type="NCBI Taxonomy" id="27622"/>
    <lineage>
        <taxon>Eukaryota</taxon>
        <taxon>Metazoa</taxon>
        <taxon>Chordata</taxon>
        <taxon>Craniata</taxon>
        <taxon>Vertebrata</taxon>
        <taxon>Euteleostomi</taxon>
        <taxon>Mammalia</taxon>
        <taxon>Eutheria</taxon>
        <taxon>Laurasiatheria</taxon>
        <taxon>Chiroptera</taxon>
        <taxon>Yangochiroptera</taxon>
        <taxon>Molossidae</taxon>
        <taxon>Molossus</taxon>
    </lineage>
</organism>
<dbReference type="AlphaFoldDB" id="A0A7J8BN26"/>
<keyword evidence="1" id="KW-0732">Signal</keyword>
<evidence type="ECO:0000313" key="2">
    <source>
        <dbReference type="EMBL" id="KAF6399851.1"/>
    </source>
</evidence>
<feature type="chain" id="PRO_5029845943" evidence="1">
    <location>
        <begin position="23"/>
        <end position="125"/>
    </location>
</feature>
<accession>A0A7J8BN26</accession>
<reference evidence="2 3" key="1">
    <citation type="journal article" date="2020" name="Nature">
        <title>Six reference-quality genomes reveal evolution of bat adaptations.</title>
        <authorList>
            <person name="Jebb D."/>
            <person name="Huang Z."/>
            <person name="Pippel M."/>
            <person name="Hughes G.M."/>
            <person name="Lavrichenko K."/>
            <person name="Devanna P."/>
            <person name="Winkler S."/>
            <person name="Jermiin L.S."/>
            <person name="Skirmuntt E.C."/>
            <person name="Katzourakis A."/>
            <person name="Burkitt-Gray L."/>
            <person name="Ray D.A."/>
            <person name="Sullivan K.A.M."/>
            <person name="Roscito J.G."/>
            <person name="Kirilenko B.M."/>
            <person name="Davalos L.M."/>
            <person name="Corthals A.P."/>
            <person name="Power M.L."/>
            <person name="Jones G."/>
            <person name="Ransome R.D."/>
            <person name="Dechmann D.K.N."/>
            <person name="Locatelli A.G."/>
            <person name="Puechmaille S.J."/>
            <person name="Fedrigo O."/>
            <person name="Jarvis E.D."/>
            <person name="Hiller M."/>
            <person name="Vernes S.C."/>
            <person name="Myers E.W."/>
            <person name="Teeling E.C."/>
        </authorList>
    </citation>
    <scope>NUCLEOTIDE SEQUENCE [LARGE SCALE GENOMIC DNA]</scope>
    <source>
        <strain evidence="2">MMolMol1</strain>
        <tissue evidence="2">Muscle</tissue>
    </source>
</reference>
<sequence length="125" mass="13920">MCFQFQLTINIILVSGVQQTLCLSVNRVGFTPDYVQNPAPLGHCRGEPTASVRNDPSRVLRQRRLILTVLEVGSPTWLSQAKLEVTRGTAFLPEAPGESWPLSLQLPQTTCLAQLMVKSLSRFHF</sequence>
<dbReference type="Proteomes" id="UP000550707">
    <property type="component" value="Unassembled WGS sequence"/>
</dbReference>
<dbReference type="EMBL" id="JACASF010000023">
    <property type="protein sequence ID" value="KAF6399851.1"/>
    <property type="molecule type" value="Genomic_DNA"/>
</dbReference>
<proteinExistence type="predicted"/>
<evidence type="ECO:0000256" key="1">
    <source>
        <dbReference type="SAM" id="SignalP"/>
    </source>
</evidence>
<comment type="caution">
    <text evidence="2">The sequence shown here is derived from an EMBL/GenBank/DDBJ whole genome shotgun (WGS) entry which is preliminary data.</text>
</comment>
<gene>
    <name evidence="2" type="ORF">HJG59_010120</name>
</gene>
<name>A0A7J8BN26_MOLMO</name>
<keyword evidence="3" id="KW-1185">Reference proteome</keyword>
<evidence type="ECO:0000313" key="3">
    <source>
        <dbReference type="Proteomes" id="UP000550707"/>
    </source>
</evidence>
<protein>
    <submittedName>
        <fullName evidence="2">Uncharacterized protein</fullName>
    </submittedName>
</protein>